<name>A0AB74CV60_ENTFC</name>
<sequence length="83" mass="9720">MVYNNDMVEHIIERPHLQEFSYCSNGFEKNYKSRIVINGIKVGKYISEIAILNTSSTEYPRIKIKGMLHRLDEETKRSWGIEG</sequence>
<reference evidence="1 2" key="1">
    <citation type="submission" date="2018-10" db="EMBL/GenBank/DDBJ databases">
        <title>Genotypes and phenotypes of Enterococci isolated from broiler chickens.</title>
        <authorList>
            <person name="Muhammad A.R."/>
            <person name="Diarra M.S."/>
        </authorList>
    </citation>
    <scope>NUCLEOTIDE SEQUENCE [LARGE SCALE GENOMIC DNA]</scope>
    <source>
        <strain evidence="1 2">P5 C A 35</strain>
    </source>
</reference>
<proteinExistence type="predicted"/>
<organism evidence="1 2">
    <name type="scientific">Enterococcus faecium</name>
    <name type="common">Streptococcus faecium</name>
    <dbReference type="NCBI Taxonomy" id="1352"/>
    <lineage>
        <taxon>Bacteria</taxon>
        <taxon>Bacillati</taxon>
        <taxon>Bacillota</taxon>
        <taxon>Bacilli</taxon>
        <taxon>Lactobacillales</taxon>
        <taxon>Enterococcaceae</taxon>
        <taxon>Enterococcus</taxon>
    </lineage>
</organism>
<accession>A0AB74CV60</accession>
<dbReference type="RefSeq" id="WP_104856287.1">
    <property type="nucleotide sequence ID" value="NZ_JAYERD010000023.1"/>
</dbReference>
<dbReference type="EMBL" id="RKNM01000006">
    <property type="protein sequence ID" value="ROX56629.1"/>
    <property type="molecule type" value="Genomic_DNA"/>
</dbReference>
<dbReference type="AlphaFoldDB" id="A0AB74CV60"/>
<protein>
    <submittedName>
        <fullName evidence="1">Uncharacterized protein</fullName>
    </submittedName>
</protein>
<dbReference type="Proteomes" id="UP000281752">
    <property type="component" value="Unassembled WGS sequence"/>
</dbReference>
<evidence type="ECO:0000313" key="1">
    <source>
        <dbReference type="EMBL" id="ROX56629.1"/>
    </source>
</evidence>
<evidence type="ECO:0000313" key="2">
    <source>
        <dbReference type="Proteomes" id="UP000281752"/>
    </source>
</evidence>
<gene>
    <name evidence="1" type="ORF">EGW36_06525</name>
</gene>
<comment type="caution">
    <text evidence="1">The sequence shown here is derived from an EMBL/GenBank/DDBJ whole genome shotgun (WGS) entry which is preliminary data.</text>
</comment>